<proteinExistence type="predicted"/>
<dbReference type="CDD" id="cd06225">
    <property type="entry name" value="HAMP"/>
    <property type="match status" value="1"/>
</dbReference>
<dbReference type="InterPro" id="IPR003661">
    <property type="entry name" value="HisK_dim/P_dom"/>
</dbReference>
<name>A0A6J4L4I1_9SPHI</name>
<dbReference type="Gene3D" id="1.10.287.130">
    <property type="match status" value="1"/>
</dbReference>
<evidence type="ECO:0000256" key="9">
    <source>
        <dbReference type="ARBA" id="ARBA00023012"/>
    </source>
</evidence>
<sequence>MTIRTRLTLLFTGVVASLLGVFCGVIYFFAERHRAQEFQERLRTEAFNSAQLLYGRTTLSPELFKLLDRNQITVVNREEIIIYNYLNQLVYESGTDYLSVDKATLDEVRLRREVQFRRGDREIVGVLFANGTNRFVVFASGVDKYGFSKQRNLALILSTGWLLATGLVFLAGRFFARKSLQPMTRVISRVDSISASRLELRVDEGNGQDEIAQLARTFNRMLDRLEEAFRLQRAFVSNASHEMRTPLTAITGQIEVALLTEEKPEELRATLLSVLEDVRQLNRLTNGLLTLASINVDETTVSLSPLRVDELLWAVRSDLLKMHPNYAVRVELDELPEREADLSLPGSETLLKTALFNLMENGCKFSPDHAVRVRLQRLRGYFSLRFHNGGDAIPAAELPLIFKPFHRGTNAHRTPGHGIGLSLTDRIIRLHQGSLQVDSAPDTGTAFTVLLPAK</sequence>
<evidence type="ECO:0000256" key="5">
    <source>
        <dbReference type="ARBA" id="ARBA00022679"/>
    </source>
</evidence>
<dbReference type="PRINTS" id="PR00344">
    <property type="entry name" value="BCTRLSENSOR"/>
</dbReference>
<dbReference type="InterPro" id="IPR005467">
    <property type="entry name" value="His_kinase_dom"/>
</dbReference>
<protein>
    <recommendedName>
        <fullName evidence="3">histidine kinase</fullName>
        <ecNumber evidence="3">2.7.13.3</ecNumber>
    </recommendedName>
</protein>
<comment type="subcellular location">
    <subcellularLocation>
        <location evidence="2">Membrane</location>
    </subcellularLocation>
</comment>
<keyword evidence="8 11" id="KW-1133">Transmembrane helix</keyword>
<evidence type="ECO:0000256" key="2">
    <source>
        <dbReference type="ARBA" id="ARBA00004370"/>
    </source>
</evidence>
<keyword evidence="7 14" id="KW-0418">Kinase</keyword>
<evidence type="ECO:0000256" key="1">
    <source>
        <dbReference type="ARBA" id="ARBA00000085"/>
    </source>
</evidence>
<dbReference type="PROSITE" id="PS50885">
    <property type="entry name" value="HAMP"/>
    <property type="match status" value="1"/>
</dbReference>
<dbReference type="PROSITE" id="PS50109">
    <property type="entry name" value="HIS_KIN"/>
    <property type="match status" value="1"/>
</dbReference>
<feature type="transmembrane region" description="Helical" evidence="11">
    <location>
        <begin position="7"/>
        <end position="30"/>
    </location>
</feature>
<dbReference type="Pfam" id="PF02518">
    <property type="entry name" value="HATPase_c"/>
    <property type="match status" value="1"/>
</dbReference>
<dbReference type="EMBL" id="CADCTQ010000581">
    <property type="protein sequence ID" value="CAA9322700.1"/>
    <property type="molecule type" value="Genomic_DNA"/>
</dbReference>
<keyword evidence="9" id="KW-0902">Two-component regulatory system</keyword>
<dbReference type="Pfam" id="PF00672">
    <property type="entry name" value="HAMP"/>
    <property type="match status" value="1"/>
</dbReference>
<dbReference type="SMART" id="SM00304">
    <property type="entry name" value="HAMP"/>
    <property type="match status" value="1"/>
</dbReference>
<dbReference type="PANTHER" id="PTHR45436">
    <property type="entry name" value="SENSOR HISTIDINE KINASE YKOH"/>
    <property type="match status" value="1"/>
</dbReference>
<dbReference type="SMART" id="SM00387">
    <property type="entry name" value="HATPase_c"/>
    <property type="match status" value="1"/>
</dbReference>
<evidence type="ECO:0000313" key="14">
    <source>
        <dbReference type="EMBL" id="CAA9322700.1"/>
    </source>
</evidence>
<dbReference type="EC" id="2.7.13.3" evidence="3"/>
<dbReference type="AlphaFoldDB" id="A0A6J4L4I1"/>
<keyword evidence="4" id="KW-0597">Phosphoprotein</keyword>
<accession>A0A6J4L4I1</accession>
<dbReference type="CDD" id="cd00082">
    <property type="entry name" value="HisKA"/>
    <property type="match status" value="1"/>
</dbReference>
<dbReference type="SUPFAM" id="SSF47384">
    <property type="entry name" value="Homodimeric domain of signal transducing histidine kinase"/>
    <property type="match status" value="1"/>
</dbReference>
<dbReference type="SMART" id="SM00388">
    <property type="entry name" value="HisKA"/>
    <property type="match status" value="1"/>
</dbReference>
<dbReference type="SUPFAM" id="SSF158472">
    <property type="entry name" value="HAMP domain-like"/>
    <property type="match status" value="1"/>
</dbReference>
<dbReference type="Pfam" id="PF00512">
    <property type="entry name" value="HisKA"/>
    <property type="match status" value="1"/>
</dbReference>
<dbReference type="InterPro" id="IPR036890">
    <property type="entry name" value="HATPase_C_sf"/>
</dbReference>
<dbReference type="GO" id="GO:0005886">
    <property type="term" value="C:plasma membrane"/>
    <property type="evidence" value="ECO:0007669"/>
    <property type="project" value="TreeGrafter"/>
</dbReference>
<comment type="catalytic activity">
    <reaction evidence="1">
        <text>ATP + protein L-histidine = ADP + protein N-phospho-L-histidine.</text>
        <dbReference type="EC" id="2.7.13.3"/>
    </reaction>
</comment>
<dbReference type="Gene3D" id="6.10.340.10">
    <property type="match status" value="1"/>
</dbReference>
<dbReference type="InterPro" id="IPR003594">
    <property type="entry name" value="HATPase_dom"/>
</dbReference>
<dbReference type="InterPro" id="IPR050428">
    <property type="entry name" value="TCS_sensor_his_kinase"/>
</dbReference>
<gene>
    <name evidence="14" type="ORF">AVDCRST_MAG56-7001</name>
</gene>
<evidence type="ECO:0000256" key="10">
    <source>
        <dbReference type="ARBA" id="ARBA00023136"/>
    </source>
</evidence>
<organism evidence="14">
    <name type="scientific">uncultured Cytophagales bacterium</name>
    <dbReference type="NCBI Taxonomy" id="158755"/>
    <lineage>
        <taxon>Bacteria</taxon>
        <taxon>Pseudomonadati</taxon>
        <taxon>Bacteroidota</taxon>
        <taxon>Sphingobacteriia</taxon>
        <taxon>Sphingobacteriales</taxon>
        <taxon>environmental samples</taxon>
    </lineage>
</organism>
<evidence type="ECO:0000259" key="13">
    <source>
        <dbReference type="PROSITE" id="PS50885"/>
    </source>
</evidence>
<feature type="domain" description="Histidine kinase" evidence="12">
    <location>
        <begin position="238"/>
        <end position="454"/>
    </location>
</feature>
<dbReference type="GO" id="GO:0000155">
    <property type="term" value="F:phosphorelay sensor kinase activity"/>
    <property type="evidence" value="ECO:0007669"/>
    <property type="project" value="InterPro"/>
</dbReference>
<reference evidence="14" key="1">
    <citation type="submission" date="2020-02" db="EMBL/GenBank/DDBJ databases">
        <authorList>
            <person name="Meier V. D."/>
        </authorList>
    </citation>
    <scope>NUCLEOTIDE SEQUENCE</scope>
    <source>
        <strain evidence="14">AVDCRST_MAG56</strain>
    </source>
</reference>
<keyword evidence="5" id="KW-0808">Transferase</keyword>
<keyword evidence="10 11" id="KW-0472">Membrane</keyword>
<dbReference type="PANTHER" id="PTHR45436:SF5">
    <property type="entry name" value="SENSOR HISTIDINE KINASE TRCS"/>
    <property type="match status" value="1"/>
</dbReference>
<dbReference type="SUPFAM" id="SSF55874">
    <property type="entry name" value="ATPase domain of HSP90 chaperone/DNA topoisomerase II/histidine kinase"/>
    <property type="match status" value="1"/>
</dbReference>
<dbReference type="InterPro" id="IPR004358">
    <property type="entry name" value="Sig_transdc_His_kin-like_C"/>
</dbReference>
<evidence type="ECO:0000256" key="4">
    <source>
        <dbReference type="ARBA" id="ARBA00022553"/>
    </source>
</evidence>
<evidence type="ECO:0000256" key="8">
    <source>
        <dbReference type="ARBA" id="ARBA00022989"/>
    </source>
</evidence>
<evidence type="ECO:0000259" key="12">
    <source>
        <dbReference type="PROSITE" id="PS50109"/>
    </source>
</evidence>
<evidence type="ECO:0000256" key="11">
    <source>
        <dbReference type="SAM" id="Phobius"/>
    </source>
</evidence>
<evidence type="ECO:0000256" key="3">
    <source>
        <dbReference type="ARBA" id="ARBA00012438"/>
    </source>
</evidence>
<evidence type="ECO:0000256" key="6">
    <source>
        <dbReference type="ARBA" id="ARBA00022692"/>
    </source>
</evidence>
<feature type="domain" description="HAMP" evidence="13">
    <location>
        <begin position="177"/>
        <end position="230"/>
    </location>
</feature>
<keyword evidence="6 11" id="KW-0812">Transmembrane</keyword>
<dbReference type="InterPro" id="IPR036097">
    <property type="entry name" value="HisK_dim/P_sf"/>
</dbReference>
<feature type="transmembrane region" description="Helical" evidence="11">
    <location>
        <begin position="153"/>
        <end position="176"/>
    </location>
</feature>
<evidence type="ECO:0000256" key="7">
    <source>
        <dbReference type="ARBA" id="ARBA00022777"/>
    </source>
</evidence>
<dbReference type="Gene3D" id="3.30.565.10">
    <property type="entry name" value="Histidine kinase-like ATPase, C-terminal domain"/>
    <property type="match status" value="1"/>
</dbReference>
<dbReference type="InterPro" id="IPR003660">
    <property type="entry name" value="HAMP_dom"/>
</dbReference>